<organism evidence="1 2">
    <name type="scientific">Serratia odorifera</name>
    <dbReference type="NCBI Taxonomy" id="618"/>
    <lineage>
        <taxon>Bacteria</taxon>
        <taxon>Pseudomonadati</taxon>
        <taxon>Pseudomonadota</taxon>
        <taxon>Gammaproteobacteria</taxon>
        <taxon>Enterobacterales</taxon>
        <taxon>Yersiniaceae</taxon>
        <taxon>Serratia</taxon>
    </lineage>
</organism>
<sequence length="68" mass="7356">MWSVNLEVMMKVIVETSEGVIWMRDAATGEGIASRGYLEDGTQLKIIAALEDALFQAKGQAGLVDNVD</sequence>
<gene>
    <name evidence="1" type="ORF">NCTC11214_02181</name>
</gene>
<evidence type="ECO:0008006" key="3">
    <source>
        <dbReference type="Google" id="ProtNLM"/>
    </source>
</evidence>
<dbReference type="KEGG" id="sof:NCTC11214_02181"/>
<dbReference type="EMBL" id="LR134117">
    <property type="protein sequence ID" value="VDZ56662.1"/>
    <property type="molecule type" value="Genomic_DNA"/>
</dbReference>
<accession>A0A447KQI5</accession>
<dbReference type="AlphaFoldDB" id="A0A447KQI5"/>
<dbReference type="Proteomes" id="UP000281391">
    <property type="component" value="Chromosome"/>
</dbReference>
<reference evidence="1 2" key="1">
    <citation type="submission" date="2018-12" db="EMBL/GenBank/DDBJ databases">
        <authorList>
            <consortium name="Pathogen Informatics"/>
        </authorList>
    </citation>
    <scope>NUCLEOTIDE SEQUENCE [LARGE SCALE GENOMIC DNA]</scope>
    <source>
        <strain evidence="1 2">NCTC11214</strain>
    </source>
</reference>
<proteinExistence type="predicted"/>
<evidence type="ECO:0000313" key="1">
    <source>
        <dbReference type="EMBL" id="VDZ56662.1"/>
    </source>
</evidence>
<name>A0A447KQI5_SEROD</name>
<evidence type="ECO:0000313" key="2">
    <source>
        <dbReference type="Proteomes" id="UP000281391"/>
    </source>
</evidence>
<protein>
    <recommendedName>
        <fullName evidence="3">Rrf2 family transcriptional regulator</fullName>
    </recommendedName>
</protein>